<sequence length="366" mass="38945">MSEVRSLVPGDIPAVARLFQKTFRDGSAPSPALEDHLAEIFLQHPWQDPELVSKVAAGADGVTGFIGVLPARMRFAGRTVRAAVAGSLMVEAPDADPTAGARLVRSFVSGPQELSITETANDLSRGLWDRLRGVTIPAGAFDWLKPLKPAGFLTALAAEVVPAFGPLRHLARPVDAPLAAWFGRGARRPAPSRRGARAVAPAGPAEFAEAVLSLARSYALAPDWDQGSLSWFLGQSEHKDRFGPTVRRIVVEPRGAEIGAFVYHGRPRGIARVLNLFASPGDEMRVVSALIEEARAAGHAGLRGRGDPRLLDALARHNAILFHRASLIVHSKDRALIDAIAAGDALVTGLAGETWARLVGDSVNKK</sequence>
<dbReference type="SUPFAM" id="SSF55729">
    <property type="entry name" value="Acyl-CoA N-acyltransferases (Nat)"/>
    <property type="match status" value="1"/>
</dbReference>
<accession>A0A964WUX8</accession>
<reference evidence="1" key="1">
    <citation type="submission" date="2019-03" db="EMBL/GenBank/DDBJ databases">
        <title>Afifella sp. nov., isolated from activated sludge.</title>
        <authorList>
            <person name="Li Q."/>
            <person name="Liu Y."/>
        </authorList>
    </citation>
    <scope>NUCLEOTIDE SEQUENCE</scope>
    <source>
        <strain evidence="1">L72</strain>
    </source>
</reference>
<dbReference type="RefSeq" id="WP_161141890.1">
    <property type="nucleotide sequence ID" value="NZ_SPKJ01000080.1"/>
</dbReference>
<proteinExistence type="predicted"/>
<organism evidence="1 2">
    <name type="scientific">Propylenella binzhouense</name>
    <dbReference type="NCBI Taxonomy" id="2555902"/>
    <lineage>
        <taxon>Bacteria</taxon>
        <taxon>Pseudomonadati</taxon>
        <taxon>Pseudomonadota</taxon>
        <taxon>Alphaproteobacteria</taxon>
        <taxon>Hyphomicrobiales</taxon>
        <taxon>Propylenellaceae</taxon>
        <taxon>Propylenella</taxon>
    </lineage>
</organism>
<name>A0A964WUX8_9HYPH</name>
<evidence type="ECO:0000313" key="2">
    <source>
        <dbReference type="Proteomes" id="UP000773614"/>
    </source>
</evidence>
<comment type="caution">
    <text evidence="1">The sequence shown here is derived from an EMBL/GenBank/DDBJ whole genome shotgun (WGS) entry which is preliminary data.</text>
</comment>
<dbReference type="InterPro" id="IPR016181">
    <property type="entry name" value="Acyl_CoA_acyltransferase"/>
</dbReference>
<dbReference type="AlphaFoldDB" id="A0A964WUX8"/>
<keyword evidence="2" id="KW-1185">Reference proteome</keyword>
<gene>
    <name evidence="1" type="ORF">E4O86_17715</name>
</gene>
<dbReference type="EMBL" id="SPKJ01000080">
    <property type="protein sequence ID" value="MYZ49551.1"/>
    <property type="molecule type" value="Genomic_DNA"/>
</dbReference>
<evidence type="ECO:0000313" key="1">
    <source>
        <dbReference type="EMBL" id="MYZ49551.1"/>
    </source>
</evidence>
<dbReference type="OrthoDB" id="3658990at2"/>
<dbReference type="Proteomes" id="UP000773614">
    <property type="component" value="Unassembled WGS sequence"/>
</dbReference>
<protein>
    <submittedName>
        <fullName evidence="1">Uncharacterized protein</fullName>
    </submittedName>
</protein>